<evidence type="ECO:0000313" key="3">
    <source>
        <dbReference type="Proteomes" id="UP000006038"/>
    </source>
</evidence>
<evidence type="ECO:0000256" key="1">
    <source>
        <dbReference type="SAM" id="MobiDB-lite"/>
    </source>
</evidence>
<dbReference type="AlphaFoldDB" id="J3M6Y3"/>
<reference evidence="2" key="1">
    <citation type="journal article" date="2013" name="Nat. Commun.">
        <title>Whole-genome sequencing of Oryza brachyantha reveals mechanisms underlying Oryza genome evolution.</title>
        <authorList>
            <person name="Chen J."/>
            <person name="Huang Q."/>
            <person name="Gao D."/>
            <person name="Wang J."/>
            <person name="Lang Y."/>
            <person name="Liu T."/>
            <person name="Li B."/>
            <person name="Bai Z."/>
            <person name="Luis Goicoechea J."/>
            <person name="Liang C."/>
            <person name="Chen C."/>
            <person name="Zhang W."/>
            <person name="Sun S."/>
            <person name="Liao Y."/>
            <person name="Zhang X."/>
            <person name="Yang L."/>
            <person name="Song C."/>
            <person name="Wang M."/>
            <person name="Shi J."/>
            <person name="Liu G."/>
            <person name="Liu J."/>
            <person name="Zhou H."/>
            <person name="Zhou W."/>
            <person name="Yu Q."/>
            <person name="An N."/>
            <person name="Chen Y."/>
            <person name="Cai Q."/>
            <person name="Wang B."/>
            <person name="Liu B."/>
            <person name="Min J."/>
            <person name="Huang Y."/>
            <person name="Wu H."/>
            <person name="Li Z."/>
            <person name="Zhang Y."/>
            <person name="Yin Y."/>
            <person name="Song W."/>
            <person name="Jiang J."/>
            <person name="Jackson S.A."/>
            <person name="Wing R.A."/>
            <person name="Wang J."/>
            <person name="Chen M."/>
        </authorList>
    </citation>
    <scope>NUCLEOTIDE SEQUENCE [LARGE SCALE GENOMIC DNA]</scope>
    <source>
        <strain evidence="2">cv. IRGC 101232</strain>
    </source>
</reference>
<feature type="region of interest" description="Disordered" evidence="1">
    <location>
        <begin position="34"/>
        <end position="62"/>
    </location>
</feature>
<organism evidence="2">
    <name type="scientific">Oryza brachyantha</name>
    <name type="common">malo sina</name>
    <dbReference type="NCBI Taxonomy" id="4533"/>
    <lineage>
        <taxon>Eukaryota</taxon>
        <taxon>Viridiplantae</taxon>
        <taxon>Streptophyta</taxon>
        <taxon>Embryophyta</taxon>
        <taxon>Tracheophyta</taxon>
        <taxon>Spermatophyta</taxon>
        <taxon>Magnoliopsida</taxon>
        <taxon>Liliopsida</taxon>
        <taxon>Poales</taxon>
        <taxon>Poaceae</taxon>
        <taxon>BOP clade</taxon>
        <taxon>Oryzoideae</taxon>
        <taxon>Oryzeae</taxon>
        <taxon>Oryzinae</taxon>
        <taxon>Oryza</taxon>
    </lineage>
</organism>
<sequence>MGRIRDKVSGVWSGRMHWLWLHYLCHGEGHAGESTGYGDGGTGSQGSRYRGNRLSRGDLVDI</sequence>
<evidence type="ECO:0000313" key="2">
    <source>
        <dbReference type="EnsemblPlants" id="OB05G23570.1"/>
    </source>
</evidence>
<feature type="compositionally biased region" description="Gly residues" evidence="1">
    <location>
        <begin position="35"/>
        <end position="44"/>
    </location>
</feature>
<name>J3M6Y3_ORYBR</name>
<dbReference type="EnsemblPlants" id="OB05G23570.1">
    <property type="protein sequence ID" value="OB05G23570.1"/>
    <property type="gene ID" value="OB05G23570"/>
</dbReference>
<dbReference type="Gramene" id="OB05G23570.1">
    <property type="protein sequence ID" value="OB05G23570.1"/>
    <property type="gene ID" value="OB05G23570"/>
</dbReference>
<keyword evidence="3" id="KW-1185">Reference proteome</keyword>
<protein>
    <submittedName>
        <fullName evidence="2">Uncharacterized protein</fullName>
    </submittedName>
</protein>
<dbReference type="Proteomes" id="UP000006038">
    <property type="component" value="Chromosome 5"/>
</dbReference>
<reference evidence="2" key="2">
    <citation type="submission" date="2013-04" db="UniProtKB">
        <authorList>
            <consortium name="EnsemblPlants"/>
        </authorList>
    </citation>
    <scope>IDENTIFICATION</scope>
</reference>
<accession>J3M6Y3</accession>
<dbReference type="HOGENOM" id="CLU_2907707_0_0_1"/>
<proteinExistence type="predicted"/>